<keyword evidence="2" id="KW-1185">Reference proteome</keyword>
<evidence type="ECO:0000313" key="1">
    <source>
        <dbReference type="EMBL" id="KIL42053.1"/>
    </source>
</evidence>
<evidence type="ECO:0000313" key="2">
    <source>
        <dbReference type="Proteomes" id="UP000031967"/>
    </source>
</evidence>
<gene>
    <name evidence="1" type="ORF">SD70_02385</name>
</gene>
<dbReference type="Proteomes" id="UP000031967">
    <property type="component" value="Unassembled WGS sequence"/>
</dbReference>
<accession>A0ABR5AME9</accession>
<comment type="caution">
    <text evidence="1">The sequence shown here is derived from an EMBL/GenBank/DDBJ whole genome shotgun (WGS) entry which is preliminary data.</text>
</comment>
<dbReference type="RefSeq" id="WP_041045313.1">
    <property type="nucleotide sequence ID" value="NZ_JXAK01000003.1"/>
</dbReference>
<organism evidence="1 2">
    <name type="scientific">Gordoniibacillus kamchatkensis</name>
    <dbReference type="NCBI Taxonomy" id="1590651"/>
    <lineage>
        <taxon>Bacteria</taxon>
        <taxon>Bacillati</taxon>
        <taxon>Bacillota</taxon>
        <taxon>Bacilli</taxon>
        <taxon>Bacillales</taxon>
        <taxon>Paenibacillaceae</taxon>
        <taxon>Gordoniibacillus</taxon>
    </lineage>
</organism>
<protein>
    <recommendedName>
        <fullName evidence="3">Transposase</fullName>
    </recommendedName>
</protein>
<sequence length="221" mass="26203">MPRPNKVEQLGLQEIVINGYKADLPDREIARQCSEWAGEPVSYNAVRRWYESYKEGQTKKAIITEDKRRLLKAVNQELDIINLQLRTTSALLEKFQMLDTLPDMVNERMDKLIENLSERGEDFNYIEYLQDWQQSFEKELHRKVYEITALNRELRENSKFLADLRAKAFEFSLIQEYLALFMELFREEDRSGAFDRAVQRIAANPRMQQIVDQQRIMMGGQ</sequence>
<dbReference type="EMBL" id="JXAK01000003">
    <property type="protein sequence ID" value="KIL42053.1"/>
    <property type="molecule type" value="Genomic_DNA"/>
</dbReference>
<reference evidence="1 2" key="1">
    <citation type="submission" date="2014-12" db="EMBL/GenBank/DDBJ databases">
        <title>Draft genome sequence of Paenibacillus kamchatkensis strain B-2647.</title>
        <authorList>
            <person name="Karlyshev A.V."/>
            <person name="Kudryashova E.B."/>
        </authorList>
    </citation>
    <scope>NUCLEOTIDE SEQUENCE [LARGE SCALE GENOMIC DNA]</scope>
    <source>
        <strain evidence="1 2">VKM B-2647</strain>
    </source>
</reference>
<evidence type="ECO:0008006" key="3">
    <source>
        <dbReference type="Google" id="ProtNLM"/>
    </source>
</evidence>
<proteinExistence type="predicted"/>
<name>A0ABR5AME9_9BACL</name>